<keyword evidence="2" id="KW-1185">Reference proteome</keyword>
<evidence type="ECO:0000313" key="1">
    <source>
        <dbReference type="EMBL" id="KAJ8894984.1"/>
    </source>
</evidence>
<name>A0ABQ9IFE8_9NEOP</name>
<dbReference type="EMBL" id="JARBHB010000001">
    <property type="protein sequence ID" value="KAJ8894984.1"/>
    <property type="molecule type" value="Genomic_DNA"/>
</dbReference>
<protein>
    <submittedName>
        <fullName evidence="1">Uncharacterized protein</fullName>
    </submittedName>
</protein>
<gene>
    <name evidence="1" type="ORF">PR048_000292</name>
</gene>
<reference evidence="1 2" key="1">
    <citation type="submission" date="2023-02" db="EMBL/GenBank/DDBJ databases">
        <title>LHISI_Scaffold_Assembly.</title>
        <authorList>
            <person name="Stuart O.P."/>
            <person name="Cleave R."/>
            <person name="Magrath M.J.L."/>
            <person name="Mikheyev A.S."/>
        </authorList>
    </citation>
    <scope>NUCLEOTIDE SEQUENCE [LARGE SCALE GENOMIC DNA]</scope>
    <source>
        <strain evidence="1">Daus_M_001</strain>
        <tissue evidence="1">Leg muscle</tissue>
    </source>
</reference>
<sequence length="478" mass="53198">MSMSAVHWLFTVTVEGDNWATVLQEVSNTGLTPDQLARHSVLVLLHVRHWLNFVQGVAYKLRTIGKRKSDVRVCEVQLVLKRWPWYARRRALQDITIAWNYFPFSSLVQRAFGHISNNARSEVKARVDCLHTNHVGAVPMLPNSEWPGQIRKRLLKETATNVNRQTAGGGRGDVVVRALASHPGEPGSIPSGVESGFSHVGIELDDAAGGRVFTGISRSPFPRIPVPLRTHLASPSSALKTWQVTGFLGISRFPPTPSFRLRFIFTSITLIGSQDLAVKSRRNLFTLHSTHDPLRLFLSKMGNRVRFPAETVADFRKLESCRTMPLVGGFSRGFPVSTGPPFRPCSILTLLRYALTGYQDLDDKIDVQPVYTEVTFAIGSHFKRHALDDSEPISHFHGNNFFSLGGRFRRSAGFPGDIPSPPPYNIPELLHTSPRFTLIGFQDLDVKSHANLSTPHKFCLSPDFPHVAVGLVHGIELT</sequence>
<dbReference type="Proteomes" id="UP001159363">
    <property type="component" value="Chromosome 1"/>
</dbReference>
<accession>A0ABQ9IFE8</accession>
<evidence type="ECO:0000313" key="2">
    <source>
        <dbReference type="Proteomes" id="UP001159363"/>
    </source>
</evidence>
<proteinExistence type="predicted"/>
<comment type="caution">
    <text evidence="1">The sequence shown here is derived from an EMBL/GenBank/DDBJ whole genome shotgun (WGS) entry which is preliminary data.</text>
</comment>
<organism evidence="1 2">
    <name type="scientific">Dryococelus australis</name>
    <dbReference type="NCBI Taxonomy" id="614101"/>
    <lineage>
        <taxon>Eukaryota</taxon>
        <taxon>Metazoa</taxon>
        <taxon>Ecdysozoa</taxon>
        <taxon>Arthropoda</taxon>
        <taxon>Hexapoda</taxon>
        <taxon>Insecta</taxon>
        <taxon>Pterygota</taxon>
        <taxon>Neoptera</taxon>
        <taxon>Polyneoptera</taxon>
        <taxon>Phasmatodea</taxon>
        <taxon>Verophasmatodea</taxon>
        <taxon>Anareolatae</taxon>
        <taxon>Phasmatidae</taxon>
        <taxon>Eurycanthinae</taxon>
        <taxon>Dryococelus</taxon>
    </lineage>
</organism>